<organism evidence="2 3">
    <name type="scientific">Camelliibacillus cellulosilyticus</name>
    <dbReference type="NCBI Taxonomy" id="2174486"/>
    <lineage>
        <taxon>Bacteria</taxon>
        <taxon>Bacillati</taxon>
        <taxon>Bacillota</taxon>
        <taxon>Bacilli</taxon>
        <taxon>Bacillales</taxon>
        <taxon>Sporolactobacillaceae</taxon>
        <taxon>Camelliibacillus</taxon>
    </lineage>
</organism>
<dbReference type="InterPro" id="IPR052912">
    <property type="entry name" value="UPF0111_domain"/>
</dbReference>
<comment type="caution">
    <text evidence="2">The sequence shown here is derived from an EMBL/GenBank/DDBJ whole genome shotgun (WGS) entry which is preliminary data.</text>
</comment>
<evidence type="ECO:0000256" key="1">
    <source>
        <dbReference type="ARBA" id="ARBA00008591"/>
    </source>
</evidence>
<accession>A0ABV9GI08</accession>
<dbReference type="Gene3D" id="1.20.58.220">
    <property type="entry name" value="Phosphate transport system protein phou homolog 2, domain 2"/>
    <property type="match status" value="1"/>
</dbReference>
<dbReference type="InterPro" id="IPR018445">
    <property type="entry name" value="Put_Phosphate_transp_reg"/>
</dbReference>
<evidence type="ECO:0000313" key="2">
    <source>
        <dbReference type="EMBL" id="MFC4617169.1"/>
    </source>
</evidence>
<dbReference type="EMBL" id="JBHSFW010000001">
    <property type="protein sequence ID" value="MFC4617169.1"/>
    <property type="molecule type" value="Genomic_DNA"/>
</dbReference>
<reference evidence="3" key="1">
    <citation type="journal article" date="2019" name="Int. J. Syst. Evol. Microbiol.">
        <title>The Global Catalogue of Microorganisms (GCM) 10K type strain sequencing project: providing services to taxonomists for standard genome sequencing and annotation.</title>
        <authorList>
            <consortium name="The Broad Institute Genomics Platform"/>
            <consortium name="The Broad Institute Genome Sequencing Center for Infectious Disease"/>
            <person name="Wu L."/>
            <person name="Ma J."/>
        </authorList>
    </citation>
    <scope>NUCLEOTIDE SEQUENCE [LARGE SCALE GENOMIC DNA]</scope>
    <source>
        <strain evidence="3">CGMCC 1.16306</strain>
    </source>
</reference>
<dbReference type="Pfam" id="PF01865">
    <property type="entry name" value="PhoU_div"/>
    <property type="match status" value="1"/>
</dbReference>
<comment type="similarity">
    <text evidence="1">Belongs to the UPF0111 family.</text>
</comment>
<dbReference type="InterPro" id="IPR038078">
    <property type="entry name" value="PhoU-like_sf"/>
</dbReference>
<proteinExistence type="inferred from homology"/>
<protein>
    <submittedName>
        <fullName evidence="2">DUF47 domain-containing protein</fullName>
    </submittedName>
</protein>
<evidence type="ECO:0000313" key="3">
    <source>
        <dbReference type="Proteomes" id="UP001596022"/>
    </source>
</evidence>
<dbReference type="Proteomes" id="UP001596022">
    <property type="component" value="Unassembled WGS sequence"/>
</dbReference>
<dbReference type="RefSeq" id="WP_376844230.1">
    <property type="nucleotide sequence ID" value="NZ_JBHSFW010000001.1"/>
</dbReference>
<dbReference type="PANTHER" id="PTHR37298">
    <property type="entry name" value="UPF0111 PROTEIN YKAA"/>
    <property type="match status" value="1"/>
</dbReference>
<gene>
    <name evidence="2" type="ORF">ACFO4N_00340</name>
</gene>
<keyword evidence="3" id="KW-1185">Reference proteome</keyword>
<dbReference type="SUPFAM" id="SSF109755">
    <property type="entry name" value="PhoU-like"/>
    <property type="match status" value="1"/>
</dbReference>
<name>A0ABV9GI08_9BACL</name>
<sequence length="206" mass="24095">MILPSKNDKFLTMLKQIATNIEEAAQYFVDYKIRSVDDLKTFSKVMKDYERKGDAYIHELIVDLNKTFITPLEREDILALAMKMDDVLDGFEQWSQRVEIYHFISPPDDMVKFVDILLAATKEIAQATAHLSRRKLLNIRGHVIKINDYESTCDDMLQECIRNLFMNEKDPIKIIQYKELYEMLEEIADSCEDVANTLETIIMRNA</sequence>
<dbReference type="PANTHER" id="PTHR37298:SF1">
    <property type="entry name" value="UPF0111 PROTEIN YKAA"/>
    <property type="match status" value="1"/>
</dbReference>